<reference evidence="2" key="1">
    <citation type="submission" date="2017-06" db="EMBL/GenBank/DDBJ databases">
        <title>Genome analysis of Fimbriiglobus ruber SP5, the first member of the order Planctomycetales with confirmed chitinolytic capability.</title>
        <authorList>
            <person name="Ravin N.V."/>
            <person name="Rakitin A.L."/>
            <person name="Ivanova A.A."/>
            <person name="Beletsky A.V."/>
            <person name="Kulichevskaya I.S."/>
            <person name="Mardanov A.V."/>
            <person name="Dedysh S.N."/>
        </authorList>
    </citation>
    <scope>NUCLEOTIDE SEQUENCE [LARGE SCALE GENOMIC DNA]</scope>
    <source>
        <strain evidence="2">SP5</strain>
    </source>
</reference>
<organism evidence="1 2">
    <name type="scientific">Fimbriiglobus ruber</name>
    <dbReference type="NCBI Taxonomy" id="1908690"/>
    <lineage>
        <taxon>Bacteria</taxon>
        <taxon>Pseudomonadati</taxon>
        <taxon>Planctomycetota</taxon>
        <taxon>Planctomycetia</taxon>
        <taxon>Gemmatales</taxon>
        <taxon>Gemmataceae</taxon>
        <taxon>Fimbriiglobus</taxon>
    </lineage>
</organism>
<name>A0A225DSG2_9BACT</name>
<evidence type="ECO:0000313" key="1">
    <source>
        <dbReference type="EMBL" id="OWK39335.1"/>
    </source>
</evidence>
<dbReference type="Proteomes" id="UP000214646">
    <property type="component" value="Unassembled WGS sequence"/>
</dbReference>
<dbReference type="OrthoDB" id="242387at2"/>
<sequence length="109" mass="12240">MNQEPSPQNINLLVDANRLIPESVRVRLVETRLSLYNKATFALYRHLRKNLGKPQWIIAHSQGNLITCDALWAVVYSYGESALNQMEVFSLASPSPGWAAQKGADFLIL</sequence>
<gene>
    <name evidence="1" type="ORF">FRUB_05898</name>
</gene>
<protein>
    <submittedName>
        <fullName evidence="1">Uncharacterized protein</fullName>
    </submittedName>
</protein>
<comment type="caution">
    <text evidence="1">The sequence shown here is derived from an EMBL/GenBank/DDBJ whole genome shotgun (WGS) entry which is preliminary data.</text>
</comment>
<proteinExistence type="predicted"/>
<accession>A0A225DSG2</accession>
<evidence type="ECO:0000313" key="2">
    <source>
        <dbReference type="Proteomes" id="UP000214646"/>
    </source>
</evidence>
<keyword evidence="2" id="KW-1185">Reference proteome</keyword>
<dbReference type="RefSeq" id="WP_088256828.1">
    <property type="nucleotide sequence ID" value="NZ_NIDE01000010.1"/>
</dbReference>
<dbReference type="EMBL" id="NIDE01000010">
    <property type="protein sequence ID" value="OWK39335.1"/>
    <property type="molecule type" value="Genomic_DNA"/>
</dbReference>
<dbReference type="AlphaFoldDB" id="A0A225DSG2"/>